<organism evidence="1">
    <name type="scientific">Solanum lycopersicum</name>
    <name type="common">Tomato</name>
    <name type="synonym">Lycopersicon esculentum</name>
    <dbReference type="NCBI Taxonomy" id="4081"/>
    <lineage>
        <taxon>Eukaryota</taxon>
        <taxon>Viridiplantae</taxon>
        <taxon>Streptophyta</taxon>
        <taxon>Embryophyta</taxon>
        <taxon>Tracheophyta</taxon>
        <taxon>Spermatophyta</taxon>
        <taxon>Magnoliopsida</taxon>
        <taxon>eudicotyledons</taxon>
        <taxon>Gunneridae</taxon>
        <taxon>Pentapetalae</taxon>
        <taxon>asterids</taxon>
        <taxon>lamiids</taxon>
        <taxon>Solanales</taxon>
        <taxon>Solanaceae</taxon>
        <taxon>Solanoideae</taxon>
        <taxon>Solaneae</taxon>
        <taxon>Solanum</taxon>
        <taxon>Solanum subgen. Lycopersicon</taxon>
    </lineage>
</organism>
<dbReference type="EnsemblPlants" id="Solyc08g074605.1.1">
    <property type="protein sequence ID" value="Solyc08g074605.1.1"/>
    <property type="gene ID" value="Solyc08g074605.1"/>
</dbReference>
<sequence>MGYFVHLYRPSPSTSLSSFQKYHIFSVQKPNEHYKLTGHFLSGFFVSNIMGRTEELLEELINVEVELLDVQVHLKLWSSMSSYPDQIKYLLDRQEKLHERQFELKALVESCESSSGRASDAAAVPVDDWSRPFEWDSQADDIRFNVFGISKYRANQRECSQHVTVSTLLGVPRSSDPKGTTIP</sequence>
<name>A0A3Q7HSN5_SOLLC</name>
<proteinExistence type="predicted"/>
<dbReference type="InParanoid" id="A0A3Q7HSN5"/>
<protein>
    <submittedName>
        <fullName evidence="1">Uncharacterized protein</fullName>
    </submittedName>
</protein>
<dbReference type="Proteomes" id="UP000004994">
    <property type="component" value="Chromosome 8"/>
</dbReference>
<reference evidence="1" key="2">
    <citation type="submission" date="2019-01" db="UniProtKB">
        <authorList>
            <consortium name="EnsemblPlants"/>
        </authorList>
    </citation>
    <scope>IDENTIFICATION</scope>
    <source>
        <strain evidence="1">cv. Heinz 1706</strain>
    </source>
</reference>
<evidence type="ECO:0000313" key="2">
    <source>
        <dbReference type="Proteomes" id="UP000004994"/>
    </source>
</evidence>
<accession>A0A3Q7HSN5</accession>
<dbReference type="Gramene" id="Solyc08g074605.1.1">
    <property type="protein sequence ID" value="Solyc08g074605.1.1"/>
    <property type="gene ID" value="Solyc08g074605.1"/>
</dbReference>
<evidence type="ECO:0000313" key="1">
    <source>
        <dbReference type="EnsemblPlants" id="Solyc08g074605.1.1"/>
    </source>
</evidence>
<keyword evidence="2" id="KW-1185">Reference proteome</keyword>
<dbReference type="AlphaFoldDB" id="A0A3Q7HSN5"/>
<dbReference type="STRING" id="4081.A0A3Q7HSN5"/>
<reference evidence="1" key="1">
    <citation type="journal article" date="2012" name="Nature">
        <title>The tomato genome sequence provides insights into fleshy fruit evolution.</title>
        <authorList>
            <consortium name="Tomato Genome Consortium"/>
        </authorList>
    </citation>
    <scope>NUCLEOTIDE SEQUENCE [LARGE SCALE GENOMIC DNA]</scope>
    <source>
        <strain evidence="1">cv. Heinz 1706</strain>
    </source>
</reference>